<accession>A0A2V2NGU9</accession>
<evidence type="ECO:0000313" key="2">
    <source>
        <dbReference type="EMBL" id="PWR74553.1"/>
    </source>
</evidence>
<feature type="domain" description="Fe/B12 periplasmic-binding" evidence="1">
    <location>
        <begin position="52"/>
        <end position="342"/>
    </location>
</feature>
<gene>
    <name evidence="2" type="ORF">DLD82_08900</name>
</gene>
<evidence type="ECO:0000259" key="1">
    <source>
        <dbReference type="PROSITE" id="PS50983"/>
    </source>
</evidence>
<comment type="caution">
    <text evidence="2">The sequence shown here is derived from an EMBL/GenBank/DDBJ whole genome shotgun (WGS) entry which is preliminary data.</text>
</comment>
<dbReference type="Proteomes" id="UP000245934">
    <property type="component" value="Unassembled WGS sequence"/>
</dbReference>
<dbReference type="Pfam" id="PF01497">
    <property type="entry name" value="Peripla_BP_2"/>
    <property type="match status" value="1"/>
</dbReference>
<dbReference type="Gene3D" id="3.40.50.1980">
    <property type="entry name" value="Nitrogenase molybdenum iron protein domain"/>
    <property type="match status" value="2"/>
</dbReference>
<reference evidence="2 3" key="1">
    <citation type="submission" date="2018-05" db="EMBL/GenBank/DDBJ databases">
        <title>Draft genome of Methanospirillum stamsii Pt1.</title>
        <authorList>
            <person name="Dueholm M.S."/>
            <person name="Nielsen P.H."/>
            <person name="Bakmann L.F."/>
            <person name="Otzen D.E."/>
        </authorList>
    </citation>
    <scope>NUCLEOTIDE SEQUENCE [LARGE SCALE GENOMIC DNA]</scope>
    <source>
        <strain evidence="2 3">Pt1</strain>
    </source>
</reference>
<dbReference type="PROSITE" id="PS50983">
    <property type="entry name" value="FE_B12_PBP"/>
    <property type="match status" value="1"/>
</dbReference>
<dbReference type="PANTHER" id="PTHR30535">
    <property type="entry name" value="VITAMIN B12-BINDING PROTEIN"/>
    <property type="match status" value="1"/>
</dbReference>
<organism evidence="2 3">
    <name type="scientific">Methanospirillum stamsii</name>
    <dbReference type="NCBI Taxonomy" id="1277351"/>
    <lineage>
        <taxon>Archaea</taxon>
        <taxon>Methanobacteriati</taxon>
        <taxon>Methanobacteriota</taxon>
        <taxon>Stenosarchaea group</taxon>
        <taxon>Methanomicrobia</taxon>
        <taxon>Methanomicrobiales</taxon>
        <taxon>Methanospirillaceae</taxon>
        <taxon>Methanospirillum</taxon>
    </lineage>
</organism>
<protein>
    <submittedName>
        <fullName evidence="2">Iron ABC transporter substrate-binding protein</fullName>
    </submittedName>
</protein>
<sequence length="371" mass="41382">MDRLNLNCIGNQLLLFSLLVFLLIGISSAADSGVTITDALGRTVNLEKPAERIGFTGYMIGEPLVLAGAWDKVVARDGYISDPVIYSNLDSIPSISSPNVPYELNFEKIMEIKPDVMIMPVDKWDTSEDTIQQMIDSLEPEIPVVFLNLNDPDTFEENFEKLGIITGTGDKVNEYLDFFDRVIGSIREKTSSLPDSEKPKIFLKAAGYTPDQLATWGGKETMTNQLWDIVGANSISKTLPTSWTEVDPEWLIGQDMDDIIVQCWNVYYPETFGYQATDPSHKLENGKKIIDEISAMDVFSSSEAVTNGKVYLIHDPLVSTARFVVGAAYLAKWLHSDLFFDLDPVQIHQEYLTRYIGADYDLSTGGLDAYP</sequence>
<dbReference type="InterPro" id="IPR050902">
    <property type="entry name" value="ABC_Transporter_SBP"/>
</dbReference>
<dbReference type="AlphaFoldDB" id="A0A2V2NGU9"/>
<dbReference type="SUPFAM" id="SSF53807">
    <property type="entry name" value="Helical backbone' metal receptor"/>
    <property type="match status" value="1"/>
</dbReference>
<evidence type="ECO:0000313" key="3">
    <source>
        <dbReference type="Proteomes" id="UP000245934"/>
    </source>
</evidence>
<proteinExistence type="predicted"/>
<keyword evidence="3" id="KW-1185">Reference proteome</keyword>
<dbReference type="PANTHER" id="PTHR30535:SF34">
    <property type="entry name" value="MOLYBDATE-BINDING PROTEIN MOLA"/>
    <property type="match status" value="1"/>
</dbReference>
<dbReference type="EMBL" id="QGMZ01000017">
    <property type="protein sequence ID" value="PWR74553.1"/>
    <property type="molecule type" value="Genomic_DNA"/>
</dbReference>
<dbReference type="InterPro" id="IPR002491">
    <property type="entry name" value="ABC_transptr_periplasmic_BD"/>
</dbReference>
<name>A0A2V2NGU9_9EURY</name>